<dbReference type="InterPro" id="IPR037077">
    <property type="entry name" value="Nuc_rcpt_coact_Ncoa_int_sf"/>
</dbReference>
<evidence type="ECO:0000256" key="4">
    <source>
        <dbReference type="ARBA" id="ARBA00022490"/>
    </source>
</evidence>
<feature type="compositionally biased region" description="Low complexity" evidence="16">
    <location>
        <begin position="641"/>
        <end position="653"/>
    </location>
</feature>
<dbReference type="Proteomes" id="UP001178508">
    <property type="component" value="Chromosome 2"/>
</dbReference>
<organism evidence="19 20">
    <name type="scientific">Xyrichtys novacula</name>
    <name type="common">Pearly razorfish</name>
    <name type="synonym">Hemipteronotus novacula</name>
    <dbReference type="NCBI Taxonomy" id="13765"/>
    <lineage>
        <taxon>Eukaryota</taxon>
        <taxon>Metazoa</taxon>
        <taxon>Chordata</taxon>
        <taxon>Craniata</taxon>
        <taxon>Vertebrata</taxon>
        <taxon>Euteleostomi</taxon>
        <taxon>Actinopterygii</taxon>
        <taxon>Neopterygii</taxon>
        <taxon>Teleostei</taxon>
        <taxon>Neoteleostei</taxon>
        <taxon>Acanthomorphata</taxon>
        <taxon>Eupercaria</taxon>
        <taxon>Labriformes</taxon>
        <taxon>Labridae</taxon>
        <taxon>Xyrichtys</taxon>
    </lineage>
</organism>
<dbReference type="GO" id="GO:0045944">
    <property type="term" value="P:positive regulation of transcription by RNA polymerase II"/>
    <property type="evidence" value="ECO:0007669"/>
    <property type="project" value="TreeGrafter"/>
</dbReference>
<dbReference type="Gene3D" id="3.30.450.20">
    <property type="entry name" value="PAS domain"/>
    <property type="match status" value="2"/>
</dbReference>
<feature type="compositionally biased region" description="Basic and acidic residues" evidence="16">
    <location>
        <begin position="830"/>
        <end position="850"/>
    </location>
</feature>
<dbReference type="InterPro" id="IPR013767">
    <property type="entry name" value="PAS_fold"/>
</dbReference>
<evidence type="ECO:0000256" key="12">
    <source>
        <dbReference type="ARBA" id="ARBA00023242"/>
    </source>
</evidence>
<dbReference type="InterPro" id="IPR014920">
    <property type="entry name" value="Nuc_rcpt_coact_Ncoa-typ"/>
</dbReference>
<dbReference type="Pfam" id="PF23172">
    <property type="entry name" value="bHLH_NCOA"/>
    <property type="match status" value="1"/>
</dbReference>
<feature type="compositionally biased region" description="Basic and acidic residues" evidence="16">
    <location>
        <begin position="808"/>
        <end position="823"/>
    </location>
</feature>
<dbReference type="InterPro" id="IPR056193">
    <property type="entry name" value="bHLH_NCOA1-3"/>
</dbReference>
<feature type="compositionally biased region" description="Low complexity" evidence="16">
    <location>
        <begin position="1167"/>
        <end position="1181"/>
    </location>
</feature>
<keyword evidence="8" id="KW-0007">Acetylation</keyword>
<dbReference type="GO" id="GO:0032870">
    <property type="term" value="P:cellular response to hormone stimulus"/>
    <property type="evidence" value="ECO:0007669"/>
    <property type="project" value="TreeGrafter"/>
</dbReference>
<dbReference type="InterPro" id="IPR009110">
    <property type="entry name" value="Nuc_rcpt_coact"/>
</dbReference>
<dbReference type="EMBL" id="OY660865">
    <property type="protein sequence ID" value="CAJ1051355.1"/>
    <property type="molecule type" value="Genomic_DNA"/>
</dbReference>
<feature type="compositionally biased region" description="Basic and acidic residues" evidence="16">
    <location>
        <begin position="864"/>
        <end position="874"/>
    </location>
</feature>
<dbReference type="InterPro" id="IPR017426">
    <property type="entry name" value="Nuclear_rcpt_coactivator"/>
</dbReference>
<feature type="compositionally biased region" description="Low complexity" evidence="16">
    <location>
        <begin position="1513"/>
        <end position="1529"/>
    </location>
</feature>
<protein>
    <recommendedName>
        <fullName evidence="15">Nuclear receptor coactivator 3</fullName>
        <ecNumber evidence="3">2.3.1.48</ecNumber>
    </recommendedName>
</protein>
<dbReference type="InterPro" id="IPR056194">
    <property type="entry name" value="NCOA3_bHLH"/>
</dbReference>
<feature type="compositionally biased region" description="Polar residues" evidence="16">
    <location>
        <begin position="1225"/>
        <end position="1243"/>
    </location>
</feature>
<dbReference type="InterPro" id="IPR036638">
    <property type="entry name" value="HLH_DNA-bd_sf"/>
</dbReference>
<feature type="compositionally biased region" description="Basic and acidic residues" evidence="16">
    <location>
        <begin position="898"/>
        <end position="907"/>
    </location>
</feature>
<dbReference type="SUPFAM" id="SSF47459">
    <property type="entry name" value="HLH, helix-loop-helix DNA-binding domain"/>
    <property type="match status" value="1"/>
</dbReference>
<gene>
    <name evidence="19" type="ORF">XNOV1_A005083</name>
</gene>
<feature type="compositionally biased region" description="Polar residues" evidence="16">
    <location>
        <begin position="705"/>
        <end position="714"/>
    </location>
</feature>
<comment type="catalytic activity">
    <reaction evidence="14">
        <text>L-lysyl-[protein] + acetyl-CoA = N(6)-acetyl-L-lysyl-[protein] + CoA + H(+)</text>
        <dbReference type="Rhea" id="RHEA:45948"/>
        <dbReference type="Rhea" id="RHEA-COMP:9752"/>
        <dbReference type="Rhea" id="RHEA-COMP:10731"/>
        <dbReference type="ChEBI" id="CHEBI:15378"/>
        <dbReference type="ChEBI" id="CHEBI:29969"/>
        <dbReference type="ChEBI" id="CHEBI:57287"/>
        <dbReference type="ChEBI" id="CHEBI:57288"/>
        <dbReference type="ChEBI" id="CHEBI:61930"/>
        <dbReference type="EC" id="2.3.1.48"/>
    </reaction>
</comment>
<feature type="compositionally biased region" description="Gly residues" evidence="16">
    <location>
        <begin position="497"/>
        <end position="511"/>
    </location>
</feature>
<evidence type="ECO:0000256" key="11">
    <source>
        <dbReference type="ARBA" id="ARBA00023163"/>
    </source>
</evidence>
<dbReference type="SMART" id="SM01151">
    <property type="entry name" value="DUF1518"/>
    <property type="match status" value="1"/>
</dbReference>
<evidence type="ECO:0000256" key="10">
    <source>
        <dbReference type="ARBA" id="ARBA00023159"/>
    </source>
</evidence>
<dbReference type="PROSITE" id="PS50888">
    <property type="entry name" value="BHLH"/>
    <property type="match status" value="1"/>
</dbReference>
<name>A0AAV1ERL6_XYRNO</name>
<evidence type="ECO:0000256" key="9">
    <source>
        <dbReference type="ARBA" id="ARBA00023015"/>
    </source>
</evidence>
<dbReference type="Pfam" id="PF16665">
    <property type="entry name" value="NCOA_u2"/>
    <property type="match status" value="1"/>
</dbReference>
<dbReference type="InterPro" id="IPR000014">
    <property type="entry name" value="PAS"/>
</dbReference>
<keyword evidence="5" id="KW-0597">Phosphoprotein</keyword>
<evidence type="ECO:0000256" key="3">
    <source>
        <dbReference type="ARBA" id="ARBA00013184"/>
    </source>
</evidence>
<dbReference type="InterPro" id="IPR032565">
    <property type="entry name" value="NCOA2/3_DUF4927"/>
</dbReference>
<keyword evidence="9" id="KW-0805">Transcription regulation</keyword>
<evidence type="ECO:0000256" key="8">
    <source>
        <dbReference type="ARBA" id="ARBA00022990"/>
    </source>
</evidence>
<dbReference type="InterPro" id="IPR010011">
    <property type="entry name" value="NCO_DUF1518"/>
</dbReference>
<dbReference type="InterPro" id="IPR014935">
    <property type="entry name" value="SRC/p160_LXXLL"/>
</dbReference>
<evidence type="ECO:0000256" key="5">
    <source>
        <dbReference type="ARBA" id="ARBA00022553"/>
    </source>
</evidence>
<comment type="similarity">
    <text evidence="2">Belongs to the SRC/p160 nuclear receptor coactivator family.</text>
</comment>
<feature type="domain" description="PAS" evidence="17">
    <location>
        <begin position="114"/>
        <end position="177"/>
    </location>
</feature>
<dbReference type="SMART" id="SM00091">
    <property type="entry name" value="PAS"/>
    <property type="match status" value="1"/>
</dbReference>
<feature type="compositionally biased region" description="Low complexity" evidence="16">
    <location>
        <begin position="793"/>
        <end position="803"/>
    </location>
</feature>
<keyword evidence="20" id="KW-1185">Reference proteome</keyword>
<feature type="region of interest" description="Disordered" evidence="16">
    <location>
        <begin position="1162"/>
        <end position="1246"/>
    </location>
</feature>
<dbReference type="Pfam" id="PF14598">
    <property type="entry name" value="PAS_11"/>
    <property type="match status" value="1"/>
</dbReference>
<feature type="compositionally biased region" description="Low complexity" evidence="16">
    <location>
        <begin position="545"/>
        <end position="562"/>
    </location>
</feature>
<evidence type="ECO:0000256" key="16">
    <source>
        <dbReference type="SAM" id="MobiDB-lite"/>
    </source>
</evidence>
<dbReference type="EC" id="2.3.1.48" evidence="3"/>
<dbReference type="FunFam" id="3.30.450.20:FF:000008">
    <property type="entry name" value="Nuclear receptor coactivator"/>
    <property type="match status" value="1"/>
</dbReference>
<dbReference type="PROSITE" id="PS50112">
    <property type="entry name" value="PAS"/>
    <property type="match status" value="1"/>
</dbReference>
<dbReference type="GO" id="GO:0046983">
    <property type="term" value="F:protein dimerization activity"/>
    <property type="evidence" value="ECO:0007669"/>
    <property type="project" value="InterPro"/>
</dbReference>
<proteinExistence type="inferred from homology"/>
<dbReference type="Pfam" id="PF16279">
    <property type="entry name" value="DUF4927"/>
    <property type="match status" value="1"/>
</dbReference>
<feature type="domain" description="BHLH" evidence="18">
    <location>
        <begin position="22"/>
        <end position="79"/>
    </location>
</feature>
<evidence type="ECO:0000259" key="18">
    <source>
        <dbReference type="PROSITE" id="PS50888"/>
    </source>
</evidence>
<evidence type="ECO:0000313" key="20">
    <source>
        <dbReference type="Proteomes" id="UP001178508"/>
    </source>
</evidence>
<feature type="region of interest" description="Disordered" evidence="16">
    <location>
        <begin position="1013"/>
        <end position="1036"/>
    </location>
</feature>
<feature type="region of interest" description="Disordered" evidence="16">
    <location>
        <begin position="1510"/>
        <end position="1529"/>
    </location>
</feature>
<dbReference type="SUPFAM" id="SSF55785">
    <property type="entry name" value="PYP-like sensor domain (PAS domain)"/>
    <property type="match status" value="2"/>
</dbReference>
<dbReference type="Pfam" id="PF08815">
    <property type="entry name" value="Nuc_rec_co-act"/>
    <property type="match status" value="1"/>
</dbReference>
<keyword evidence="7" id="KW-0677">Repeat</keyword>
<dbReference type="GO" id="GO:0061733">
    <property type="term" value="F:protein-lysine-acetyltransferase activity"/>
    <property type="evidence" value="ECO:0007669"/>
    <property type="project" value="UniProtKB-EC"/>
</dbReference>
<dbReference type="SUPFAM" id="SSF69125">
    <property type="entry name" value="Nuclear receptor coactivator interlocking domain"/>
    <property type="match status" value="1"/>
</dbReference>
<dbReference type="Pfam" id="PF00989">
    <property type="entry name" value="PAS"/>
    <property type="match status" value="1"/>
</dbReference>
<dbReference type="FunFam" id="3.30.450.20:FF:000027">
    <property type="entry name" value="Nuclear receptor coactivator 3"/>
    <property type="match status" value="1"/>
</dbReference>
<evidence type="ECO:0000256" key="6">
    <source>
        <dbReference type="ARBA" id="ARBA00022679"/>
    </source>
</evidence>
<dbReference type="CDD" id="cd00130">
    <property type="entry name" value="PAS"/>
    <property type="match status" value="1"/>
</dbReference>
<dbReference type="Gene3D" id="4.10.280.10">
    <property type="entry name" value="Helix-loop-helix DNA-binding domain"/>
    <property type="match status" value="1"/>
</dbReference>
<feature type="compositionally biased region" description="Pro residues" evidence="16">
    <location>
        <begin position="590"/>
        <end position="599"/>
    </location>
</feature>
<feature type="region of interest" description="Disordered" evidence="16">
    <location>
        <begin position="1082"/>
        <end position="1111"/>
    </location>
</feature>
<keyword evidence="19" id="KW-0675">Receptor</keyword>
<dbReference type="FunFam" id="4.10.280.10:FF:000008">
    <property type="entry name" value="Nuclear receptor coactivator"/>
    <property type="match status" value="1"/>
</dbReference>
<keyword evidence="4" id="KW-0963">Cytoplasm</keyword>
<evidence type="ECO:0000313" key="19">
    <source>
        <dbReference type="EMBL" id="CAJ1051355.1"/>
    </source>
</evidence>
<comment type="subcellular location">
    <subcellularLocation>
        <location evidence="1">Cytoplasm</location>
    </subcellularLocation>
</comment>
<keyword evidence="12" id="KW-0539">Nucleus</keyword>
<evidence type="ECO:0000256" key="14">
    <source>
        <dbReference type="ARBA" id="ARBA00048017"/>
    </source>
</evidence>
<evidence type="ECO:0000256" key="1">
    <source>
        <dbReference type="ARBA" id="ARBA00004496"/>
    </source>
</evidence>
<dbReference type="PANTHER" id="PTHR10684">
    <property type="entry name" value="NUCLEAR RECEPTOR COACTIVATOR"/>
    <property type="match status" value="1"/>
</dbReference>
<feature type="region of interest" description="Disordered" evidence="16">
    <location>
        <begin position="492"/>
        <end position="931"/>
    </location>
</feature>
<evidence type="ECO:0000256" key="15">
    <source>
        <dbReference type="ARBA" id="ARBA00067176"/>
    </source>
</evidence>
<reference evidence="19" key="1">
    <citation type="submission" date="2023-08" db="EMBL/GenBank/DDBJ databases">
        <authorList>
            <person name="Alioto T."/>
            <person name="Alioto T."/>
            <person name="Gomez Garrido J."/>
        </authorList>
    </citation>
    <scope>NUCLEOTIDE SEQUENCE</scope>
</reference>
<feature type="compositionally biased region" description="Low complexity" evidence="16">
    <location>
        <begin position="719"/>
        <end position="743"/>
    </location>
</feature>
<evidence type="ECO:0000256" key="7">
    <source>
        <dbReference type="ARBA" id="ARBA00022737"/>
    </source>
</evidence>
<dbReference type="SMART" id="SM00353">
    <property type="entry name" value="HLH"/>
    <property type="match status" value="1"/>
</dbReference>
<dbReference type="GO" id="GO:0005737">
    <property type="term" value="C:cytoplasm"/>
    <property type="evidence" value="ECO:0007669"/>
    <property type="project" value="UniProtKB-SubCell"/>
</dbReference>
<evidence type="ECO:0000256" key="13">
    <source>
        <dbReference type="ARBA" id="ARBA00023315"/>
    </source>
</evidence>
<dbReference type="GO" id="GO:0005634">
    <property type="term" value="C:nucleus"/>
    <property type="evidence" value="ECO:0007669"/>
    <property type="project" value="InterPro"/>
</dbReference>
<evidence type="ECO:0000256" key="2">
    <source>
        <dbReference type="ARBA" id="ARBA00009933"/>
    </source>
</evidence>
<keyword evidence="10" id="KW-0010">Activator</keyword>
<sequence length="1547" mass="165235">MSGVGDNSLEPLCSDRKRKLSTCDTPGLGCDKRRREQESKYIEELAELISANLSNIDTFNVKPDKCAILKETVRQIRQIKEQGKSSCSDDDVQKADVSSTGQGVIDKDHLGPLLLQALDGFLFVVNREGSIVFVSDNVTQYLQYKQEELINTSVYKIIHDEDREEFHKNLPKSNAPNGASWGGEAPRQKSHTFNCRMLVNSVHGMSEERPGGQRYETMQCFALTQPRAMMEEGEDLQSCMICVARRIIAVERTERFSTRHELSGKLIEIEQQSSPHTTMRPGWEDLVRRCMQMFLHRSEGQPWSYKRHYQDAFHNGHAETPLYRFSLSDGTPVTAQTRSDLCRNPNTNEPHSFLSTHLLQREQNGYRGNQGGGMRPPNMGVNNSNQQMNMGPGGGMGMNRGYGMAEQGNMAQRGAPPYTGGNRMNAMNQMNQMNPMHQMNQMNPMHQMNNMSQMNQMNSMHPMNSPMNSMNQMGPMNQMGHIGMQQHQHQHQQMGQFHGGGGGGGPGGFGMGMTSPPQASPGMNGPPHNVMGSPRVRGSPKMGASPFSPGGMNSPMSSSHAGNSGGGGTTFSSSSLNALQAISEGVGNPMPSPLTSPPPHKPDSSPSINSTNQAAGGPCKSGLPAYSDSKSPGSSLGTGGEQQTQQQPHTPTSEGPPDKPDSQVSREAGQVGGEANRRVPDNKCHKKLLQLLTSPTDELVPPNHTAGSAASSTPEAKDGTAGVTSPSSSTGVSSSTGGNHGSVPSSGGTGHLSSQSLQEKHKILHKLLQNGNTPDDVARITAEATGKSSLDSGAAEPGPAAAGGTRGAEPKQEQHSPKKEKPHALLHYLLNKDDSKESSDIKPKLEDLEGRGAQGAGVTSSDPHCMDGKVKLEPSDETETLETILGVPRKNSGFYPEPDSRAGKEVGNKQSNIPDSLHDGERGPMPSGQRGAYQRALSMDAKPIGAEGAVGGGLAGRRNVPCPSLIKQENMDASIRPGGVPNGFPGGMNTCPPRGHPMRGMGRGMGMPQRPPMSAPGEWGMPRSSSSPVAGPGHSGMGRSGPMGGSMINRSNSVPGNTQSMLQQQLMDMGTGEANMGMNRFGGPLPQSPSWPDSAMGMDRPQGNTNRDQFGHPLDELFGPLAASEGPSDERALLDQLDSLLNTADVIALQEIDRALGIPEIVGQTHGPEGQQQGPEQGQGQCPPSESFPGPDSSLGMDQKPSYSQGYPGPPGPPSVGMQSGYGGNTMQNQSPGGFNPMMNQMGQTGGFPGMANMGNPRANMMRPRMMTATKPLRLQLQQRLQGQQFMNQARQGMKMEHVPGGNPAMHQGMQPGMQQGMQPGMQPAGMGGQPGFLNAQMMAQRSREMMTMQMRRQRMMMLMQQQQRQEQGAPRGFSPPPNVTAPGGMENPMGGPPMNQPGQQGFNYGGNYGMNQQGDPSFMAPGSSPPGNMMQGRMGGPTQNNMMQGMQSNPQGGPMYPSGDMKGWPQGGMQRNNSYPQQQFPQQGNQGQFGPMMMNNAMGGPGPVGGAGAGQMGQMPGQRPGQMQGQMGMNPMGMGRMPMGPDQKYC</sequence>
<dbReference type="GO" id="GO:0003713">
    <property type="term" value="F:transcription coactivator activity"/>
    <property type="evidence" value="ECO:0007669"/>
    <property type="project" value="InterPro"/>
</dbReference>
<dbReference type="InterPro" id="IPR035965">
    <property type="entry name" value="PAS-like_dom_sf"/>
</dbReference>
<evidence type="ECO:0000259" key="17">
    <source>
        <dbReference type="PROSITE" id="PS50112"/>
    </source>
</evidence>
<feature type="region of interest" description="Disordered" evidence="16">
    <location>
        <begin position="1364"/>
        <end position="1389"/>
    </location>
</feature>
<accession>A0AAV1ERL6</accession>
<dbReference type="Pfam" id="PF08832">
    <property type="entry name" value="SRC-1"/>
    <property type="match status" value="1"/>
</dbReference>
<keyword evidence="13" id="KW-0012">Acyltransferase</keyword>
<dbReference type="CDD" id="cd18949">
    <property type="entry name" value="bHLH-PAS_NCoA3_SRC3"/>
    <property type="match status" value="1"/>
</dbReference>
<keyword evidence="11" id="KW-0804">Transcription</keyword>
<dbReference type="PANTHER" id="PTHR10684:SF3">
    <property type="entry name" value="NUCLEAR RECEPTOR COACTIVATOR 3"/>
    <property type="match status" value="1"/>
</dbReference>
<keyword evidence="6" id="KW-0808">Transferase</keyword>
<dbReference type="GO" id="GO:0016922">
    <property type="term" value="F:nuclear receptor binding"/>
    <property type="evidence" value="ECO:0007669"/>
    <property type="project" value="InterPro"/>
</dbReference>
<dbReference type="Gene3D" id="6.10.140.20">
    <property type="entry name" value="Nuclear receptor coactivator, Ncoa-type, interlocking domain"/>
    <property type="match status" value="1"/>
</dbReference>
<dbReference type="InterPro" id="IPR011598">
    <property type="entry name" value="bHLH_dom"/>
</dbReference>